<evidence type="ECO:0000313" key="2">
    <source>
        <dbReference type="EMBL" id="SFU20153.1"/>
    </source>
</evidence>
<dbReference type="Proteomes" id="UP000199673">
    <property type="component" value="Unassembled WGS sequence"/>
</dbReference>
<evidence type="ECO:0000313" key="3">
    <source>
        <dbReference type="Proteomes" id="UP000199673"/>
    </source>
</evidence>
<gene>
    <name evidence="2" type="ORF">SAMN04489724_0254</name>
</gene>
<dbReference type="EMBL" id="FPBF01000012">
    <property type="protein sequence ID" value="SFU20153.1"/>
    <property type="molecule type" value="Genomic_DNA"/>
</dbReference>
<keyword evidence="3" id="KW-1185">Reference proteome</keyword>
<feature type="transmembrane region" description="Helical" evidence="1">
    <location>
        <begin position="20"/>
        <end position="37"/>
    </location>
</feature>
<keyword evidence="1" id="KW-0812">Transmembrane</keyword>
<reference evidence="3" key="1">
    <citation type="submission" date="2016-10" db="EMBL/GenBank/DDBJ databases">
        <authorList>
            <person name="Varghese N."/>
            <person name="Submissions S."/>
        </authorList>
    </citation>
    <scope>NUCLEOTIDE SEQUENCE [LARGE SCALE GENOMIC DNA]</scope>
    <source>
        <strain evidence="3">DSM 23445</strain>
    </source>
</reference>
<feature type="transmembrane region" description="Helical" evidence="1">
    <location>
        <begin position="113"/>
        <end position="134"/>
    </location>
</feature>
<proteinExistence type="predicted"/>
<sequence>MKEGLIKDAYEALIKELQTILTVAYIFSVAVGMLFTHHKYKEFNINIFDYADILDFLIAPFSDFAILWFIIASSALIGLLLVGDTYFRKKYPYAYSRFNFGIDKKQWFSQYRVISFIILFALYLVLAAQAYGSYYKKQVMESSPIEIRFADNETKRGLLVGKTKDIIFLLDGERISAIPITSFLKEYQLPKK</sequence>
<evidence type="ECO:0000256" key="1">
    <source>
        <dbReference type="SAM" id="Phobius"/>
    </source>
</evidence>
<dbReference type="AlphaFoldDB" id="A0A1I7E8K7"/>
<dbReference type="STRING" id="305507.SAMN04489724_0254"/>
<keyword evidence="1" id="KW-0472">Membrane</keyword>
<dbReference type="RefSeq" id="WP_211482946.1">
    <property type="nucleotide sequence ID" value="NZ_FPBF01000012.1"/>
</dbReference>
<feature type="transmembrane region" description="Helical" evidence="1">
    <location>
        <begin position="57"/>
        <end position="82"/>
    </location>
</feature>
<keyword evidence="1" id="KW-1133">Transmembrane helix</keyword>
<name>A0A1I7E8K7_9BACT</name>
<accession>A0A1I7E8K7</accession>
<protein>
    <submittedName>
        <fullName evidence="2">Uncharacterized protein</fullName>
    </submittedName>
</protein>
<organism evidence="2 3">
    <name type="scientific">Algoriphagus locisalis</name>
    <dbReference type="NCBI Taxonomy" id="305507"/>
    <lineage>
        <taxon>Bacteria</taxon>
        <taxon>Pseudomonadati</taxon>
        <taxon>Bacteroidota</taxon>
        <taxon>Cytophagia</taxon>
        <taxon>Cytophagales</taxon>
        <taxon>Cyclobacteriaceae</taxon>
        <taxon>Algoriphagus</taxon>
    </lineage>
</organism>